<sequence>MRKIGIICLILFLSCNEKVKTIKIFGPENKLKYVYKTKGDITTIYDYARDGKLMMKLNFKQDQFIDTIYFYDFDNHYTVIDSSKGKYFYGTQILTYDNGKYAYKGPYRYTKNTDPKEVSKSLLKFGHHSTYNVDGSLREELNFKIIGDSSFVVSTKN</sequence>
<accession>A0AAD1DWH0</accession>
<proteinExistence type="predicted"/>
<reference evidence="1 2" key="1">
    <citation type="submission" date="2018-11" db="EMBL/GenBank/DDBJ databases">
        <title>Proposal to divide the Flavobacteriaceae and reorganize its genera based on Amino Acid Identity values calculated from whole genome sequences.</title>
        <authorList>
            <person name="Nicholson A.C."/>
            <person name="Gulvik C.A."/>
            <person name="Whitney A.M."/>
            <person name="Humrighouse B.W."/>
            <person name="Bell M."/>
            <person name="Holmes B."/>
            <person name="Steigerwalt A.G."/>
            <person name="Villarma A."/>
            <person name="Sheth M."/>
            <person name="Batra D."/>
            <person name="Pryor J."/>
            <person name="Bernardet J.-F."/>
            <person name="Hugo C."/>
            <person name="Kampfer P."/>
            <person name="Newman J."/>
            <person name="McQuiston J.R."/>
        </authorList>
    </citation>
    <scope>NUCLEOTIDE SEQUENCE [LARGE SCALE GENOMIC DNA]</scope>
    <source>
        <strain evidence="1 2">H5559</strain>
    </source>
</reference>
<name>A0AAD1DWH0_CHRID</name>
<evidence type="ECO:0000313" key="2">
    <source>
        <dbReference type="Proteomes" id="UP000269015"/>
    </source>
</evidence>
<dbReference type="EMBL" id="CP033930">
    <property type="protein sequence ID" value="AZB19855.1"/>
    <property type="molecule type" value="Genomic_DNA"/>
</dbReference>
<evidence type="ECO:0000313" key="1">
    <source>
        <dbReference type="EMBL" id="AZB19855.1"/>
    </source>
</evidence>
<evidence type="ECO:0008006" key="3">
    <source>
        <dbReference type="Google" id="ProtNLM"/>
    </source>
</evidence>
<dbReference type="RefSeq" id="WP_027374128.1">
    <property type="nucleotide sequence ID" value="NZ_CP022058.2"/>
</dbReference>
<dbReference type="PROSITE" id="PS51257">
    <property type="entry name" value="PROKAR_LIPOPROTEIN"/>
    <property type="match status" value="1"/>
</dbReference>
<dbReference type="KEGG" id="cio:CEQ15_22675"/>
<dbReference type="AlphaFoldDB" id="A0AAD1DWH0"/>
<organism evidence="1 2">
    <name type="scientific">Chryseobacterium indologenes</name>
    <name type="common">Flavobacterium indologenes</name>
    <dbReference type="NCBI Taxonomy" id="253"/>
    <lineage>
        <taxon>Bacteria</taxon>
        <taxon>Pseudomonadati</taxon>
        <taxon>Bacteroidota</taxon>
        <taxon>Flavobacteriia</taxon>
        <taxon>Flavobacteriales</taxon>
        <taxon>Weeksellaceae</taxon>
        <taxon>Chryseobacterium group</taxon>
        <taxon>Chryseobacterium</taxon>
    </lineage>
</organism>
<gene>
    <name evidence="1" type="ORF">EG352_19865</name>
</gene>
<dbReference type="Proteomes" id="UP000269015">
    <property type="component" value="Chromosome"/>
</dbReference>
<protein>
    <recommendedName>
        <fullName evidence="3">Lipoprotein</fullName>
    </recommendedName>
</protein>